<evidence type="ECO:0000313" key="7">
    <source>
        <dbReference type="EMBL" id="MES4992468.1"/>
    </source>
</evidence>
<comment type="caution">
    <text evidence="7">The sequence shown here is derived from an EMBL/GenBank/DDBJ whole genome shotgun (WGS) entry which is preliminary data.</text>
</comment>
<evidence type="ECO:0000313" key="8">
    <source>
        <dbReference type="Proteomes" id="UP001438189"/>
    </source>
</evidence>
<dbReference type="GO" id="GO:0006865">
    <property type="term" value="P:amino acid transport"/>
    <property type="evidence" value="ECO:0007669"/>
    <property type="project" value="UniProtKB-KW"/>
</dbReference>
<keyword evidence="3" id="KW-0547">Nucleotide-binding</keyword>
<dbReference type="GO" id="GO:0005524">
    <property type="term" value="F:ATP binding"/>
    <property type="evidence" value="ECO:0007669"/>
    <property type="project" value="UniProtKB-KW"/>
</dbReference>
<proteinExistence type="inferred from homology"/>
<dbReference type="EMBL" id="JBETME010000008">
    <property type="protein sequence ID" value="MES4992468.1"/>
    <property type="molecule type" value="Genomic_DNA"/>
</dbReference>
<evidence type="ECO:0000256" key="4">
    <source>
        <dbReference type="ARBA" id="ARBA00022840"/>
    </source>
</evidence>
<name>A0ABD5LKQ7_AGRRD</name>
<dbReference type="InterPro" id="IPR052156">
    <property type="entry name" value="BCAA_Transport_ATP-bd_LivF"/>
</dbReference>
<dbReference type="PANTHER" id="PTHR43820">
    <property type="entry name" value="HIGH-AFFINITY BRANCHED-CHAIN AMINO ACID TRANSPORT ATP-BINDING PROTEIN LIVF"/>
    <property type="match status" value="1"/>
</dbReference>
<feature type="domain" description="ABC transporter" evidence="6">
    <location>
        <begin position="6"/>
        <end position="238"/>
    </location>
</feature>
<evidence type="ECO:0000256" key="5">
    <source>
        <dbReference type="ARBA" id="ARBA00022970"/>
    </source>
</evidence>
<accession>A0ABD5LKQ7</accession>
<dbReference type="Gene3D" id="3.40.50.300">
    <property type="entry name" value="P-loop containing nucleotide triphosphate hydrolases"/>
    <property type="match status" value="1"/>
</dbReference>
<evidence type="ECO:0000256" key="1">
    <source>
        <dbReference type="ARBA" id="ARBA00005417"/>
    </source>
</evidence>
<evidence type="ECO:0000256" key="3">
    <source>
        <dbReference type="ARBA" id="ARBA00022741"/>
    </source>
</evidence>
<dbReference type="InterPro" id="IPR017871">
    <property type="entry name" value="ABC_transporter-like_CS"/>
</dbReference>
<dbReference type="InterPro" id="IPR003593">
    <property type="entry name" value="AAA+_ATPase"/>
</dbReference>
<keyword evidence="5" id="KW-0029">Amino-acid transport</keyword>
<dbReference type="InterPro" id="IPR027417">
    <property type="entry name" value="P-loop_NTPase"/>
</dbReference>
<sequence length="238" mass="26159">MNSQLLEVKECNAHYGESHILHAISMDIEEGSGVALLGRNGAGKSTLFKSILGAGPTVTGDIRLRGRSIMHAAVHERALSGLSLVPEDRRIFPHISVEENLRFAERATRKGETALGIAEVVERFPMLGGLLDRRGYQLSGGQQQMLAVARGLVPRPLLLLLDEPAEGLAPLVVQELSEQIVRIRQREHVGLLLAEQNVGFARQCTEFVYILDSGRIVFRGDWSSFDADAELVNRYLAV</sequence>
<dbReference type="Pfam" id="PF00005">
    <property type="entry name" value="ABC_tran"/>
    <property type="match status" value="1"/>
</dbReference>
<keyword evidence="4 7" id="KW-0067">ATP-binding</keyword>
<dbReference type="Proteomes" id="UP001438189">
    <property type="component" value="Unassembled WGS sequence"/>
</dbReference>
<dbReference type="AlphaFoldDB" id="A0ABD5LKQ7"/>
<comment type="similarity">
    <text evidence="1">Belongs to the ABC transporter superfamily.</text>
</comment>
<organism evidence="7 8">
    <name type="scientific">Agrobacterium radiobacter</name>
    <dbReference type="NCBI Taxonomy" id="362"/>
    <lineage>
        <taxon>Bacteria</taxon>
        <taxon>Pseudomonadati</taxon>
        <taxon>Pseudomonadota</taxon>
        <taxon>Alphaproteobacteria</taxon>
        <taxon>Hyphomicrobiales</taxon>
        <taxon>Rhizobiaceae</taxon>
        <taxon>Rhizobium/Agrobacterium group</taxon>
        <taxon>Agrobacterium</taxon>
        <taxon>Agrobacterium tumefaciens complex</taxon>
    </lineage>
</organism>
<dbReference type="InterPro" id="IPR003439">
    <property type="entry name" value="ABC_transporter-like_ATP-bd"/>
</dbReference>
<dbReference type="PROSITE" id="PS00211">
    <property type="entry name" value="ABC_TRANSPORTER_1"/>
    <property type="match status" value="1"/>
</dbReference>
<gene>
    <name evidence="7" type="ORF">ABVB70_19220</name>
</gene>
<dbReference type="PROSITE" id="PS50893">
    <property type="entry name" value="ABC_TRANSPORTER_2"/>
    <property type="match status" value="1"/>
</dbReference>
<protein>
    <submittedName>
        <fullName evidence="7">ABC transporter ATP-binding protein</fullName>
    </submittedName>
</protein>
<dbReference type="SUPFAM" id="SSF52540">
    <property type="entry name" value="P-loop containing nucleoside triphosphate hydrolases"/>
    <property type="match status" value="1"/>
</dbReference>
<keyword evidence="2" id="KW-0813">Transport</keyword>
<dbReference type="PANTHER" id="PTHR43820:SF4">
    <property type="entry name" value="HIGH-AFFINITY BRANCHED-CHAIN AMINO ACID TRANSPORT ATP-BINDING PROTEIN LIVF"/>
    <property type="match status" value="1"/>
</dbReference>
<evidence type="ECO:0000259" key="6">
    <source>
        <dbReference type="PROSITE" id="PS50893"/>
    </source>
</evidence>
<evidence type="ECO:0000256" key="2">
    <source>
        <dbReference type="ARBA" id="ARBA00022448"/>
    </source>
</evidence>
<dbReference type="RefSeq" id="WP_353574423.1">
    <property type="nucleotide sequence ID" value="NZ_JBETME010000008.1"/>
</dbReference>
<dbReference type="SMART" id="SM00382">
    <property type="entry name" value="AAA"/>
    <property type="match status" value="1"/>
</dbReference>
<dbReference type="CDD" id="cd03224">
    <property type="entry name" value="ABC_TM1139_LivF_branched"/>
    <property type="match status" value="1"/>
</dbReference>
<reference evidence="7 8" key="1">
    <citation type="submission" date="2024-06" db="EMBL/GenBank/DDBJ databases">
        <title>Genome sequencing of Agrobacterium spp. from tobacco in Serbia.</title>
        <authorList>
            <person name="Ilicic R.J."/>
            <person name="Studholme D.J."/>
            <person name="Jelusic A."/>
            <person name="Barac G."/>
            <person name="Bagi F."/>
            <person name="Popovic Milovanovic T."/>
        </authorList>
    </citation>
    <scope>NUCLEOTIDE SEQUENCE [LARGE SCALE GENOMIC DNA]</scope>
    <source>
        <strain evidence="7 8">DA1</strain>
    </source>
</reference>